<dbReference type="RefSeq" id="WP_119409739.1">
    <property type="nucleotide sequence ID" value="NZ_CP032869.1"/>
</dbReference>
<dbReference type="KEGG" id="muh:HYN43_012910"/>
<keyword evidence="3" id="KW-1185">Reference proteome</keyword>
<dbReference type="AlphaFoldDB" id="A0A494VY20"/>
<keyword evidence="1" id="KW-0732">Signal</keyword>
<name>A0A494VY20_9SPHI</name>
<feature type="signal peptide" evidence="1">
    <location>
        <begin position="1"/>
        <end position="21"/>
    </location>
</feature>
<evidence type="ECO:0000256" key="1">
    <source>
        <dbReference type="SAM" id="SignalP"/>
    </source>
</evidence>
<dbReference type="InterPro" id="IPR019861">
    <property type="entry name" value="PorP/SprF_Bacteroidetes"/>
</dbReference>
<dbReference type="Pfam" id="PF11751">
    <property type="entry name" value="PorP_SprF"/>
    <property type="match status" value="1"/>
</dbReference>
<feature type="chain" id="PRO_5019764802" evidence="1">
    <location>
        <begin position="22"/>
        <end position="299"/>
    </location>
</feature>
<dbReference type="EMBL" id="CP032869">
    <property type="protein sequence ID" value="AYL96135.1"/>
    <property type="molecule type" value="Genomic_DNA"/>
</dbReference>
<dbReference type="NCBIfam" id="TIGR03519">
    <property type="entry name" value="T9SS_PorP_fam"/>
    <property type="match status" value="1"/>
</dbReference>
<evidence type="ECO:0000313" key="2">
    <source>
        <dbReference type="EMBL" id="AYL96135.1"/>
    </source>
</evidence>
<dbReference type="OrthoDB" id="1493187at2"/>
<sequence length="299" mass="32621">MPKLSFALLCVLTLFTIRANAQQPTRYTQYMNNLTLLNPAYSLVDNTGSISTLVRKQLIGINGAPATYAINGNLPIESINGSAGFIVQNDEIAVEHQFQANAYFAKAIQLTETDFLGVSLNGGFKNYRANYSQLDDNDPQFRNDVRETRPNIGFGVIYFTKDYYLGISAPELTLRSLGTASVQTGSNFRNHYYLSGAYLATVGDDVQFKPAALVGLTRGQDALVNVSGTLYLKETLGIGANYSTNKQVAGILSINTSTIKIGYSYQFNASSGLSNSYSAAHEVTLSYRFGKNATNNRLL</sequence>
<accession>A0A494VY20</accession>
<proteinExistence type="predicted"/>
<dbReference type="Proteomes" id="UP000270046">
    <property type="component" value="Chromosome"/>
</dbReference>
<evidence type="ECO:0000313" key="3">
    <source>
        <dbReference type="Proteomes" id="UP000270046"/>
    </source>
</evidence>
<reference evidence="2 3" key="1">
    <citation type="submission" date="2018-10" db="EMBL/GenBank/DDBJ databases">
        <title>Genome sequencing of Mucilaginibacter sp. HYN0043.</title>
        <authorList>
            <person name="Kim M."/>
            <person name="Yi H."/>
        </authorList>
    </citation>
    <scope>NUCLEOTIDE SEQUENCE [LARGE SCALE GENOMIC DNA]</scope>
    <source>
        <strain evidence="2 3">HYN0043</strain>
    </source>
</reference>
<protein>
    <submittedName>
        <fullName evidence="2">Type IX secretion system membrane protein PorP/SprF</fullName>
    </submittedName>
</protein>
<organism evidence="2 3">
    <name type="scientific">Mucilaginibacter celer</name>
    <dbReference type="NCBI Taxonomy" id="2305508"/>
    <lineage>
        <taxon>Bacteria</taxon>
        <taxon>Pseudomonadati</taxon>
        <taxon>Bacteroidota</taxon>
        <taxon>Sphingobacteriia</taxon>
        <taxon>Sphingobacteriales</taxon>
        <taxon>Sphingobacteriaceae</taxon>
        <taxon>Mucilaginibacter</taxon>
    </lineage>
</organism>
<gene>
    <name evidence="2" type="ORF">HYN43_012910</name>
</gene>